<protein>
    <submittedName>
        <fullName evidence="5">Dihydrodipicolinate synthase family protein</fullName>
    </submittedName>
</protein>
<evidence type="ECO:0000256" key="3">
    <source>
        <dbReference type="PIRSR" id="PIRSR001365-1"/>
    </source>
</evidence>
<dbReference type="Gene3D" id="3.20.20.70">
    <property type="entry name" value="Aldolase class I"/>
    <property type="match status" value="1"/>
</dbReference>
<comment type="similarity">
    <text evidence="2">Belongs to the DapA family.</text>
</comment>
<dbReference type="AlphaFoldDB" id="A0A545TZI1"/>
<dbReference type="PANTHER" id="PTHR42849">
    <property type="entry name" value="N-ACETYLNEURAMINATE LYASE"/>
    <property type="match status" value="1"/>
</dbReference>
<gene>
    <name evidence="5" type="ORF">FKG94_07805</name>
</gene>
<accession>A0A545TZI1</accession>
<feature type="binding site" evidence="4">
    <location>
        <position position="211"/>
    </location>
    <ligand>
        <name>pyruvate</name>
        <dbReference type="ChEBI" id="CHEBI:15361"/>
    </ligand>
</feature>
<evidence type="ECO:0000256" key="2">
    <source>
        <dbReference type="PIRNR" id="PIRNR001365"/>
    </source>
</evidence>
<dbReference type="SUPFAM" id="SSF51569">
    <property type="entry name" value="Aldolase"/>
    <property type="match status" value="1"/>
</dbReference>
<sequence>MDRHSVDWRGYIPAITTPFSQDGAFDEEATRQLHRWVYDNGMHGMIVLGTQGEWFSLSREEKRKLFQITGDQLGGKLTLIAGCHSFTAAEAVENIAVAAEYGFDGALITPPPYVVPTEAEILAFYGDISAAAALPVCVYNWPPGTNVDMPLSLLAQIATLDKVVAIKNSTPNREQFLEVFFALKDQVRIFGIPMNEQGISLVLEHGADGTMGAGAVLGRDHPDFFNALWAGDIERARRLGERDETIMRDWFKPNYTGRFGSAQATFKEALNQQGLPGGYPRRPILPLDDKGALEVRKTLQKLGRI</sequence>
<evidence type="ECO:0000313" key="5">
    <source>
        <dbReference type="EMBL" id="TQV82624.1"/>
    </source>
</evidence>
<evidence type="ECO:0000313" key="6">
    <source>
        <dbReference type="Proteomes" id="UP000319732"/>
    </source>
</evidence>
<dbReference type="InterPro" id="IPR002220">
    <property type="entry name" value="DapA-like"/>
</dbReference>
<dbReference type="RefSeq" id="WP_142903640.1">
    <property type="nucleotide sequence ID" value="NZ_ML660090.1"/>
</dbReference>
<dbReference type="GO" id="GO:0008747">
    <property type="term" value="F:N-acetylneuraminate lyase activity"/>
    <property type="evidence" value="ECO:0007669"/>
    <property type="project" value="TreeGrafter"/>
</dbReference>
<dbReference type="SMART" id="SM01130">
    <property type="entry name" value="DHDPS"/>
    <property type="match status" value="1"/>
</dbReference>
<feature type="active site" description="Proton donor/acceptor" evidence="3">
    <location>
        <position position="139"/>
    </location>
</feature>
<name>A0A545TZI1_9GAMM</name>
<dbReference type="OrthoDB" id="199953at2"/>
<keyword evidence="6" id="KW-1185">Reference proteome</keyword>
<dbReference type="PANTHER" id="PTHR42849:SF1">
    <property type="entry name" value="N-ACETYLNEURAMINATE LYASE"/>
    <property type="match status" value="1"/>
</dbReference>
<dbReference type="InterPro" id="IPR013785">
    <property type="entry name" value="Aldolase_TIM"/>
</dbReference>
<dbReference type="Pfam" id="PF00701">
    <property type="entry name" value="DHDPS"/>
    <property type="match status" value="1"/>
</dbReference>
<proteinExistence type="inferred from homology"/>
<dbReference type="GO" id="GO:0019262">
    <property type="term" value="P:N-acetylneuraminate catabolic process"/>
    <property type="evidence" value="ECO:0007669"/>
    <property type="project" value="TreeGrafter"/>
</dbReference>
<dbReference type="EMBL" id="VHSG01000007">
    <property type="protein sequence ID" value="TQV82624.1"/>
    <property type="molecule type" value="Genomic_DNA"/>
</dbReference>
<keyword evidence="1 2" id="KW-0456">Lyase</keyword>
<dbReference type="CDD" id="cd00408">
    <property type="entry name" value="DHDPS-like"/>
    <property type="match status" value="1"/>
</dbReference>
<dbReference type="GO" id="GO:0005829">
    <property type="term" value="C:cytosol"/>
    <property type="evidence" value="ECO:0007669"/>
    <property type="project" value="TreeGrafter"/>
</dbReference>
<organism evidence="5 6">
    <name type="scientific">Exilibacterium tricleocarpae</name>
    <dbReference type="NCBI Taxonomy" id="2591008"/>
    <lineage>
        <taxon>Bacteria</taxon>
        <taxon>Pseudomonadati</taxon>
        <taxon>Pseudomonadota</taxon>
        <taxon>Gammaproteobacteria</taxon>
        <taxon>Cellvibrionales</taxon>
        <taxon>Cellvibrionaceae</taxon>
        <taxon>Exilibacterium</taxon>
    </lineage>
</organism>
<feature type="active site" description="Schiff-base intermediate with substrate" evidence="3">
    <location>
        <position position="167"/>
    </location>
</feature>
<evidence type="ECO:0000256" key="4">
    <source>
        <dbReference type="PIRSR" id="PIRSR001365-2"/>
    </source>
</evidence>
<reference evidence="5 6" key="1">
    <citation type="submission" date="2019-06" db="EMBL/GenBank/DDBJ databases">
        <title>Whole genome sequence for Cellvibrionaceae sp. R142.</title>
        <authorList>
            <person name="Wang G."/>
        </authorList>
    </citation>
    <scope>NUCLEOTIDE SEQUENCE [LARGE SCALE GENOMIC DNA]</scope>
    <source>
        <strain evidence="5 6">R142</strain>
    </source>
</reference>
<dbReference type="PIRSF" id="PIRSF001365">
    <property type="entry name" value="DHDPS"/>
    <property type="match status" value="1"/>
</dbReference>
<comment type="caution">
    <text evidence="5">The sequence shown here is derived from an EMBL/GenBank/DDBJ whole genome shotgun (WGS) entry which is preliminary data.</text>
</comment>
<evidence type="ECO:0000256" key="1">
    <source>
        <dbReference type="ARBA" id="ARBA00023239"/>
    </source>
</evidence>
<dbReference type="PRINTS" id="PR00146">
    <property type="entry name" value="DHPICSNTHASE"/>
</dbReference>
<dbReference type="Proteomes" id="UP000319732">
    <property type="component" value="Unassembled WGS sequence"/>
</dbReference>